<name>A0A8D8YAF4_9HEMI</name>
<protein>
    <submittedName>
        <fullName evidence="1">Uncharacterized protein</fullName>
    </submittedName>
</protein>
<sequence length="178" mass="21513">MFIDYEFKFKTHVDIITKKLRSLMYRLNKCYVNRIPMYVKRTIYYSLIESILRYGVTLYSYCPDYVLNSLCSLQRKLVRKIFNDPPVYLLTPELLCKQILLENHFTKEEFRRTVPAPYSMRRAHFIKSRADTQYGMRKLSFVVPTLLEKYCGEFIQEENLRIVKKNIKEKLIEENVRP</sequence>
<proteinExistence type="predicted"/>
<dbReference type="AlphaFoldDB" id="A0A8D8YAF4"/>
<organism evidence="1">
    <name type="scientific">Cacopsylla melanoneura</name>
    <dbReference type="NCBI Taxonomy" id="428564"/>
    <lineage>
        <taxon>Eukaryota</taxon>
        <taxon>Metazoa</taxon>
        <taxon>Ecdysozoa</taxon>
        <taxon>Arthropoda</taxon>
        <taxon>Hexapoda</taxon>
        <taxon>Insecta</taxon>
        <taxon>Pterygota</taxon>
        <taxon>Neoptera</taxon>
        <taxon>Paraneoptera</taxon>
        <taxon>Hemiptera</taxon>
        <taxon>Sternorrhyncha</taxon>
        <taxon>Psylloidea</taxon>
        <taxon>Psyllidae</taxon>
        <taxon>Psyllinae</taxon>
        <taxon>Cacopsylla</taxon>
    </lineage>
</organism>
<accession>A0A8D8YAF4</accession>
<dbReference type="EMBL" id="HBUF01368877">
    <property type="protein sequence ID" value="CAG6725061.1"/>
    <property type="molecule type" value="Transcribed_RNA"/>
</dbReference>
<reference evidence="1" key="1">
    <citation type="submission" date="2021-05" db="EMBL/GenBank/DDBJ databases">
        <authorList>
            <person name="Alioto T."/>
            <person name="Alioto T."/>
            <person name="Gomez Garrido J."/>
        </authorList>
    </citation>
    <scope>NUCLEOTIDE SEQUENCE</scope>
</reference>
<evidence type="ECO:0000313" key="1">
    <source>
        <dbReference type="EMBL" id="CAG6725061.1"/>
    </source>
</evidence>